<evidence type="ECO:0000313" key="1">
    <source>
        <dbReference type="EMBL" id="RZC58678.1"/>
    </source>
</evidence>
<keyword evidence="2" id="KW-1185">Reference proteome</keyword>
<name>A0A4Y7JFU9_PAPSO</name>
<protein>
    <submittedName>
        <fullName evidence="1">Uncharacterized protein</fullName>
    </submittedName>
</protein>
<accession>A0A4Y7JFU9</accession>
<dbReference type="Proteomes" id="UP000316621">
    <property type="component" value="Chromosome 4"/>
</dbReference>
<dbReference type="Pfam" id="PF06258">
    <property type="entry name" value="Mito_fiss_Elm1"/>
    <property type="match status" value="1"/>
</dbReference>
<dbReference type="PANTHER" id="PTHR33986:SF15">
    <property type="entry name" value="MITOCHONDRIAL FISSION PROTEIN ELM1"/>
    <property type="match status" value="1"/>
</dbReference>
<dbReference type="Gramene" id="RZC58678">
    <property type="protein sequence ID" value="RZC58678"/>
    <property type="gene ID" value="C5167_005976"/>
</dbReference>
<gene>
    <name evidence="1" type="ORF">C5167_005976</name>
</gene>
<dbReference type="AlphaFoldDB" id="A0A4Y7JFU9"/>
<reference evidence="1 2" key="1">
    <citation type="journal article" date="2018" name="Science">
        <title>The opium poppy genome and morphinan production.</title>
        <authorList>
            <person name="Guo L."/>
            <person name="Winzer T."/>
            <person name="Yang X."/>
            <person name="Li Y."/>
            <person name="Ning Z."/>
            <person name="He Z."/>
            <person name="Teodor R."/>
            <person name="Lu Y."/>
            <person name="Bowser T.A."/>
            <person name="Graham I.A."/>
            <person name="Ye K."/>
        </authorList>
    </citation>
    <scope>NUCLEOTIDE SEQUENCE [LARGE SCALE GENOMIC DNA]</scope>
    <source>
        <strain evidence="2">cv. HN1</strain>
        <tissue evidence="1">Leaves</tissue>
    </source>
</reference>
<dbReference type="InterPro" id="IPR009367">
    <property type="entry name" value="Elm1-like"/>
</dbReference>
<evidence type="ECO:0000313" key="2">
    <source>
        <dbReference type="Proteomes" id="UP000316621"/>
    </source>
</evidence>
<sequence length="213" mass="23830">MMLLMLDGFINELECIHAGLASVLDADAKRIATMSRETFEKDGPLLVVASGQDTISVAVFVNYARSGHGTVYKLVKSSACSLLHSVFTRVDFSAPESELAANVVKVCTHFHYVCNYQIQHPRMNLSRFDVVITPRHDYYPLTPQVQVQIPKFFREWVTPYEPPNKNVLIGSGQNVLASCGSLRISFSRRTPQKKQLSVHKKPFAEHYGACGLE</sequence>
<dbReference type="PANTHER" id="PTHR33986">
    <property type="entry name" value="OS02G0535700 PROTEIN"/>
    <property type="match status" value="1"/>
</dbReference>
<organism evidence="1 2">
    <name type="scientific">Papaver somniferum</name>
    <name type="common">Opium poppy</name>
    <dbReference type="NCBI Taxonomy" id="3469"/>
    <lineage>
        <taxon>Eukaryota</taxon>
        <taxon>Viridiplantae</taxon>
        <taxon>Streptophyta</taxon>
        <taxon>Embryophyta</taxon>
        <taxon>Tracheophyta</taxon>
        <taxon>Spermatophyta</taxon>
        <taxon>Magnoliopsida</taxon>
        <taxon>Ranunculales</taxon>
        <taxon>Papaveraceae</taxon>
        <taxon>Papaveroideae</taxon>
        <taxon>Papaver</taxon>
    </lineage>
</organism>
<proteinExistence type="predicted"/>
<dbReference type="EMBL" id="CM010718">
    <property type="protein sequence ID" value="RZC58678.1"/>
    <property type="molecule type" value="Genomic_DNA"/>
</dbReference>